<dbReference type="PANTHER" id="PTHR35896">
    <property type="entry name" value="IG-LIKE DOMAIN-CONTAINING PROTEIN"/>
    <property type="match status" value="1"/>
</dbReference>
<dbReference type="PANTHER" id="PTHR35896:SF3">
    <property type="entry name" value="MAJOR FACILITATOR SUPERFAMILY TRANSPORTER"/>
    <property type="match status" value="1"/>
</dbReference>
<evidence type="ECO:0000313" key="3">
    <source>
        <dbReference type="Proteomes" id="UP000030686"/>
    </source>
</evidence>
<dbReference type="Proteomes" id="UP000030686">
    <property type="component" value="Unassembled WGS sequence"/>
</dbReference>
<dbReference type="AlphaFoldDB" id="W6QQ16"/>
<dbReference type="STRING" id="1365484.W6QQ16"/>
<keyword evidence="1" id="KW-1133">Transmembrane helix</keyword>
<dbReference type="OrthoDB" id="3501153at2759"/>
<dbReference type="InterPro" id="IPR053008">
    <property type="entry name" value="Phomopsin_biosynth_assoc"/>
</dbReference>
<protein>
    <submittedName>
        <fullName evidence="2">Genomic scaffold, ProqFM164S04</fullName>
    </submittedName>
</protein>
<dbReference type="OMA" id="LLSHNWV"/>
<name>W6QQ16_PENRF</name>
<keyword evidence="3" id="KW-1185">Reference proteome</keyword>
<organism evidence="2 3">
    <name type="scientific">Penicillium roqueforti (strain FM164)</name>
    <dbReference type="NCBI Taxonomy" id="1365484"/>
    <lineage>
        <taxon>Eukaryota</taxon>
        <taxon>Fungi</taxon>
        <taxon>Dikarya</taxon>
        <taxon>Ascomycota</taxon>
        <taxon>Pezizomycotina</taxon>
        <taxon>Eurotiomycetes</taxon>
        <taxon>Eurotiomycetidae</taxon>
        <taxon>Eurotiales</taxon>
        <taxon>Aspergillaceae</taxon>
        <taxon>Penicillium</taxon>
    </lineage>
</organism>
<proteinExistence type="predicted"/>
<feature type="transmembrane region" description="Helical" evidence="1">
    <location>
        <begin position="36"/>
        <end position="58"/>
    </location>
</feature>
<gene>
    <name evidence="2" type="ORF">PROQFM164_S04g001045</name>
</gene>
<evidence type="ECO:0000313" key="2">
    <source>
        <dbReference type="EMBL" id="CDM36164.1"/>
    </source>
</evidence>
<keyword evidence="1" id="KW-0472">Membrane</keyword>
<keyword evidence="1" id="KW-0812">Transmembrane</keyword>
<accession>W6QQ16</accession>
<sequence>MFSNQEYVQLRMEIPAEDCDQDDKCSVTRHRILRDWWKILILVTATSSLISFGSFSLLGYHMGKASRSNDWQHLSNIQCGTTLSEAQELGCEFDLVTNNWMPKQCADPDTTREFREWVANNARLHQSWPYYLDGKGERQIASEEDMSKMIGQRLYTTTENHLGHCTFLMRRLHRFINNGASIISQINLNHTIHCSSAILQAIGSPDCDDRGKITSGFDVGIGGC</sequence>
<reference evidence="2" key="1">
    <citation type="journal article" date="2014" name="Nat. Commun.">
        <title>Multiple recent horizontal transfers of a large genomic region in cheese making fungi.</title>
        <authorList>
            <person name="Cheeseman K."/>
            <person name="Ropars J."/>
            <person name="Renault P."/>
            <person name="Dupont J."/>
            <person name="Gouzy J."/>
            <person name="Branca A."/>
            <person name="Abraham A.L."/>
            <person name="Ceppi M."/>
            <person name="Conseiller E."/>
            <person name="Debuchy R."/>
            <person name="Malagnac F."/>
            <person name="Goarin A."/>
            <person name="Silar P."/>
            <person name="Lacoste S."/>
            <person name="Sallet E."/>
            <person name="Bensimon A."/>
            <person name="Giraud T."/>
            <person name="Brygoo Y."/>
        </authorList>
    </citation>
    <scope>NUCLEOTIDE SEQUENCE [LARGE SCALE GENOMIC DNA]</scope>
    <source>
        <strain evidence="2">FM164</strain>
    </source>
</reference>
<dbReference type="EMBL" id="HG792018">
    <property type="protein sequence ID" value="CDM36164.1"/>
    <property type="molecule type" value="Genomic_DNA"/>
</dbReference>
<evidence type="ECO:0000256" key="1">
    <source>
        <dbReference type="SAM" id="Phobius"/>
    </source>
</evidence>